<dbReference type="RefSeq" id="WP_021669698.1">
    <property type="nucleotide sequence ID" value="NZ_JRNR01000031.1"/>
</dbReference>
<proteinExistence type="predicted"/>
<dbReference type="GeneID" id="91081626"/>
<dbReference type="Proteomes" id="UP000029538">
    <property type="component" value="Unassembled WGS sequence"/>
</dbReference>
<organism evidence="2 3">
    <name type="scientific">Prevotella disiens DNF00882</name>
    <dbReference type="NCBI Taxonomy" id="1401075"/>
    <lineage>
        <taxon>Bacteria</taxon>
        <taxon>Pseudomonadati</taxon>
        <taxon>Bacteroidota</taxon>
        <taxon>Bacteroidia</taxon>
        <taxon>Bacteroidales</taxon>
        <taxon>Prevotellaceae</taxon>
        <taxon>Prevotella</taxon>
    </lineage>
</organism>
<dbReference type="AlphaFoldDB" id="A0A096C3Z6"/>
<sequence>MKKLLLLAITAILGISAYAQNAPITEQPKGTLTTYARSGKAFVVNSKTNEIQDVPQEGQALNIVTEADGKTVWVQDPVALTGAGTWVKGEKTNNTITVKSGQLVLVLNGKEGPISIYAGMLQNDNGNYTLGGDITYTIAGDNITLNGTNEDLSSILGLYIENKGNAIFIGYGEVGSTYAKFTKKPVAIPEDIKLDEYTLTAANAKKEFNDKMAIGKKGNDIYFKGLLAGFNDGAIKGTFDEKTNIATFDAKQFMGIHEGYFIYLLGSNDGNTETDKIQFQYDPAAKEYKAITKFLVFNCGETAFNGFTYYTTCTLKNDPAGIETATAETAKQIASEKYFDLSGREISKPANGVSIKKVTFTDGSTKAVKFIGK</sequence>
<dbReference type="EMBL" id="JRNR01000031">
    <property type="protein sequence ID" value="KGF49682.1"/>
    <property type="molecule type" value="Genomic_DNA"/>
</dbReference>
<gene>
    <name evidence="2" type="ORF">HMPREF0654_04300</name>
</gene>
<feature type="chain" id="PRO_5001926088" evidence="1">
    <location>
        <begin position="22"/>
        <end position="373"/>
    </location>
</feature>
<accession>A0A096C3Z6</accession>
<evidence type="ECO:0000313" key="3">
    <source>
        <dbReference type="Proteomes" id="UP000029538"/>
    </source>
</evidence>
<protein>
    <submittedName>
        <fullName evidence="2">Uncharacterized protein</fullName>
    </submittedName>
</protein>
<evidence type="ECO:0000313" key="2">
    <source>
        <dbReference type="EMBL" id="KGF49682.1"/>
    </source>
</evidence>
<keyword evidence="1" id="KW-0732">Signal</keyword>
<reference evidence="2 3" key="1">
    <citation type="submission" date="2014-07" db="EMBL/GenBank/DDBJ databases">
        <authorList>
            <person name="McCorrison J."/>
            <person name="Sanka R."/>
            <person name="Torralba M."/>
            <person name="Gillis M."/>
            <person name="Haft D.H."/>
            <person name="Methe B."/>
            <person name="Sutton G."/>
            <person name="Nelson K.E."/>
        </authorList>
    </citation>
    <scope>NUCLEOTIDE SEQUENCE [LARGE SCALE GENOMIC DNA]</scope>
    <source>
        <strain evidence="2 3">DNF00882</strain>
    </source>
</reference>
<feature type="signal peptide" evidence="1">
    <location>
        <begin position="1"/>
        <end position="21"/>
    </location>
</feature>
<name>A0A096C3Z6_9BACT</name>
<comment type="caution">
    <text evidence="2">The sequence shown here is derived from an EMBL/GenBank/DDBJ whole genome shotgun (WGS) entry which is preliminary data.</text>
</comment>
<evidence type="ECO:0000256" key="1">
    <source>
        <dbReference type="SAM" id="SignalP"/>
    </source>
</evidence>